<dbReference type="InterPro" id="IPR013324">
    <property type="entry name" value="RNA_pol_sigma_r3/r4-like"/>
</dbReference>
<dbReference type="InterPro" id="IPR039425">
    <property type="entry name" value="RNA_pol_sigma-70-like"/>
</dbReference>
<dbReference type="PANTHER" id="PTHR43133">
    <property type="entry name" value="RNA POLYMERASE ECF-TYPE SIGMA FACTO"/>
    <property type="match status" value="1"/>
</dbReference>
<keyword evidence="3" id="KW-0731">Sigma factor</keyword>
<reference evidence="7 8" key="1">
    <citation type="submission" date="2021-03" db="EMBL/GenBank/DDBJ databases">
        <title>Complete genome of Polaribacter_sp.SM13.</title>
        <authorList>
            <person name="Jeong S.W."/>
            <person name="Bae J.W."/>
        </authorList>
    </citation>
    <scope>NUCLEOTIDE SEQUENCE [LARGE SCALE GENOMIC DNA]</scope>
    <source>
        <strain evidence="7 8">SM13</strain>
    </source>
</reference>
<dbReference type="InterPro" id="IPR014284">
    <property type="entry name" value="RNA_pol_sigma-70_dom"/>
</dbReference>
<evidence type="ECO:0000256" key="3">
    <source>
        <dbReference type="ARBA" id="ARBA00023082"/>
    </source>
</evidence>
<evidence type="ECO:0000313" key="7">
    <source>
        <dbReference type="EMBL" id="QTE22360.1"/>
    </source>
</evidence>
<dbReference type="Gene3D" id="1.10.10.10">
    <property type="entry name" value="Winged helix-like DNA-binding domain superfamily/Winged helix DNA-binding domain"/>
    <property type="match status" value="1"/>
</dbReference>
<feature type="domain" description="RNA polymerase sigma-70 region 2" evidence="5">
    <location>
        <begin position="24"/>
        <end position="89"/>
    </location>
</feature>
<dbReference type="GO" id="GO:0016987">
    <property type="term" value="F:sigma factor activity"/>
    <property type="evidence" value="ECO:0007669"/>
    <property type="project" value="UniProtKB-KW"/>
</dbReference>
<evidence type="ECO:0000259" key="5">
    <source>
        <dbReference type="Pfam" id="PF04542"/>
    </source>
</evidence>
<keyword evidence="2" id="KW-0805">Transcription regulation</keyword>
<protein>
    <submittedName>
        <fullName evidence="7">RNA polymerase sigma-70 factor</fullName>
    </submittedName>
</protein>
<dbReference type="InterPro" id="IPR007627">
    <property type="entry name" value="RNA_pol_sigma70_r2"/>
</dbReference>
<proteinExistence type="inferred from homology"/>
<evidence type="ECO:0000256" key="2">
    <source>
        <dbReference type="ARBA" id="ARBA00023015"/>
    </source>
</evidence>
<dbReference type="InterPro" id="IPR013249">
    <property type="entry name" value="RNA_pol_sigma70_r4_t2"/>
</dbReference>
<dbReference type="AlphaFoldDB" id="A0A975CNA2"/>
<dbReference type="Pfam" id="PF08281">
    <property type="entry name" value="Sigma70_r4_2"/>
    <property type="match status" value="1"/>
</dbReference>
<gene>
    <name evidence="7" type="ORF">J3359_16370</name>
</gene>
<dbReference type="InterPro" id="IPR013325">
    <property type="entry name" value="RNA_pol_sigma_r2"/>
</dbReference>
<organism evidence="7 8">
    <name type="scientific">Polaribacter cellanae</name>
    <dbReference type="NCBI Taxonomy" id="2818493"/>
    <lineage>
        <taxon>Bacteria</taxon>
        <taxon>Pseudomonadati</taxon>
        <taxon>Bacteroidota</taxon>
        <taxon>Flavobacteriia</taxon>
        <taxon>Flavobacteriales</taxon>
        <taxon>Flavobacteriaceae</taxon>
    </lineage>
</organism>
<dbReference type="NCBIfam" id="TIGR02985">
    <property type="entry name" value="Sig70_bacteroi1"/>
    <property type="match status" value="1"/>
</dbReference>
<feature type="domain" description="RNA polymerase sigma factor 70 region 4 type 2" evidence="6">
    <location>
        <begin position="125"/>
        <end position="177"/>
    </location>
</feature>
<dbReference type="KEGG" id="pcea:J3359_16370"/>
<dbReference type="EMBL" id="CP071869">
    <property type="protein sequence ID" value="QTE22360.1"/>
    <property type="molecule type" value="Genomic_DNA"/>
</dbReference>
<comment type="similarity">
    <text evidence="1">Belongs to the sigma-70 factor family. ECF subfamily.</text>
</comment>
<dbReference type="CDD" id="cd06171">
    <property type="entry name" value="Sigma70_r4"/>
    <property type="match status" value="1"/>
</dbReference>
<dbReference type="GO" id="GO:0006352">
    <property type="term" value="P:DNA-templated transcription initiation"/>
    <property type="evidence" value="ECO:0007669"/>
    <property type="project" value="InterPro"/>
</dbReference>
<keyword evidence="8" id="KW-1185">Reference proteome</keyword>
<evidence type="ECO:0000313" key="8">
    <source>
        <dbReference type="Proteomes" id="UP000663920"/>
    </source>
</evidence>
<dbReference type="Pfam" id="PF04542">
    <property type="entry name" value="Sigma70_r2"/>
    <property type="match status" value="1"/>
</dbReference>
<dbReference type="Proteomes" id="UP000663920">
    <property type="component" value="Chromosome"/>
</dbReference>
<dbReference type="Gene3D" id="1.10.1740.10">
    <property type="match status" value="1"/>
</dbReference>
<evidence type="ECO:0000256" key="4">
    <source>
        <dbReference type="ARBA" id="ARBA00023163"/>
    </source>
</evidence>
<evidence type="ECO:0000259" key="6">
    <source>
        <dbReference type="Pfam" id="PF08281"/>
    </source>
</evidence>
<sequence>MADIDANLFILQLQKGDSMAFETLFKLYYDKLLHLAKSYLIYKEDAEGIVQNLFLKVWEKREHLEHVTNLNNYLYTMCKNGCLDHLKHEKVKRSYVSNQQTTINIHTQFIKDQTASLLLENELENQILKSIELLPPKCKAVFVKSRYEDLKYQEIATELGISKKTVEGHISKALSHMRIQLKEFLTLFL</sequence>
<keyword evidence="4" id="KW-0804">Transcription</keyword>
<dbReference type="RefSeq" id="WP_208078155.1">
    <property type="nucleotide sequence ID" value="NZ_CP071869.1"/>
</dbReference>
<evidence type="ECO:0000256" key="1">
    <source>
        <dbReference type="ARBA" id="ARBA00010641"/>
    </source>
</evidence>
<dbReference type="GO" id="GO:0003677">
    <property type="term" value="F:DNA binding"/>
    <property type="evidence" value="ECO:0007669"/>
    <property type="project" value="InterPro"/>
</dbReference>
<dbReference type="InterPro" id="IPR036388">
    <property type="entry name" value="WH-like_DNA-bd_sf"/>
</dbReference>
<dbReference type="SUPFAM" id="SSF88659">
    <property type="entry name" value="Sigma3 and sigma4 domains of RNA polymerase sigma factors"/>
    <property type="match status" value="1"/>
</dbReference>
<name>A0A975CNA2_9FLAO</name>
<dbReference type="NCBIfam" id="TIGR02937">
    <property type="entry name" value="sigma70-ECF"/>
    <property type="match status" value="1"/>
</dbReference>
<dbReference type="SUPFAM" id="SSF88946">
    <property type="entry name" value="Sigma2 domain of RNA polymerase sigma factors"/>
    <property type="match status" value="1"/>
</dbReference>
<accession>A0A975CNA2</accession>
<dbReference type="InterPro" id="IPR014327">
    <property type="entry name" value="RNA_pol_sigma70_bacteroid"/>
</dbReference>
<dbReference type="PANTHER" id="PTHR43133:SF46">
    <property type="entry name" value="RNA POLYMERASE SIGMA-70 FACTOR ECF SUBFAMILY"/>
    <property type="match status" value="1"/>
</dbReference>